<protein>
    <submittedName>
        <fullName evidence="2">Uncharacterized protein</fullName>
    </submittedName>
</protein>
<evidence type="ECO:0000256" key="1">
    <source>
        <dbReference type="SAM" id="MobiDB-lite"/>
    </source>
</evidence>
<dbReference type="EMBL" id="LR797155">
    <property type="protein sequence ID" value="CAB4189473.1"/>
    <property type="molecule type" value="Genomic_DNA"/>
</dbReference>
<sequence length="79" mass="8774">MKQITITIGDDGRITVESSEGGEPYECQGMDDCRQYVDKMLAEEGGEGAQEQATEGQEDYGQMWQQEAKNRQPQPGLMA</sequence>
<feature type="region of interest" description="Disordered" evidence="1">
    <location>
        <begin position="1"/>
        <end position="28"/>
    </location>
</feature>
<evidence type="ECO:0000313" key="2">
    <source>
        <dbReference type="EMBL" id="CAB4145434.1"/>
    </source>
</evidence>
<gene>
    <name evidence="3" type="ORF">UFOVP1207_5</name>
    <name evidence="2" type="ORF">UFOVP474_9</name>
</gene>
<evidence type="ECO:0000313" key="3">
    <source>
        <dbReference type="EMBL" id="CAB4189473.1"/>
    </source>
</evidence>
<feature type="region of interest" description="Disordered" evidence="1">
    <location>
        <begin position="43"/>
        <end position="79"/>
    </location>
</feature>
<accession>A0A6J5MFR2</accession>
<feature type="compositionally biased region" description="Polar residues" evidence="1">
    <location>
        <begin position="63"/>
        <end position="73"/>
    </location>
</feature>
<organism evidence="2">
    <name type="scientific">uncultured Caudovirales phage</name>
    <dbReference type="NCBI Taxonomy" id="2100421"/>
    <lineage>
        <taxon>Viruses</taxon>
        <taxon>Duplodnaviria</taxon>
        <taxon>Heunggongvirae</taxon>
        <taxon>Uroviricota</taxon>
        <taxon>Caudoviricetes</taxon>
        <taxon>Peduoviridae</taxon>
        <taxon>Maltschvirus</taxon>
        <taxon>Maltschvirus maltsch</taxon>
    </lineage>
</organism>
<reference evidence="2" key="1">
    <citation type="submission" date="2020-04" db="EMBL/GenBank/DDBJ databases">
        <authorList>
            <person name="Chiriac C."/>
            <person name="Salcher M."/>
            <person name="Ghai R."/>
            <person name="Kavagutti S V."/>
        </authorList>
    </citation>
    <scope>NUCLEOTIDE SEQUENCE</scope>
</reference>
<name>A0A6J5MFR2_9CAUD</name>
<dbReference type="EMBL" id="LR796445">
    <property type="protein sequence ID" value="CAB4145434.1"/>
    <property type="molecule type" value="Genomic_DNA"/>
</dbReference>
<proteinExistence type="predicted"/>